<keyword evidence="10" id="KW-0472">Membrane</keyword>
<dbReference type="EMBL" id="GISG01258955">
    <property type="protein sequence ID" value="MBA4673423.1"/>
    <property type="molecule type" value="Transcribed_RNA"/>
</dbReference>
<dbReference type="InterPro" id="IPR002401">
    <property type="entry name" value="Cyt_P450_E_grp-I"/>
</dbReference>
<dbReference type="GO" id="GO:0016020">
    <property type="term" value="C:membrane"/>
    <property type="evidence" value="ECO:0007669"/>
    <property type="project" value="UniProtKB-SubCell"/>
</dbReference>
<evidence type="ECO:0000256" key="7">
    <source>
        <dbReference type="ARBA" id="ARBA00023002"/>
    </source>
</evidence>
<dbReference type="InterPro" id="IPR050665">
    <property type="entry name" value="Cytochrome_P450_Monooxygen"/>
</dbReference>
<sequence length="511" mass="58632">MELLLIFFLLIIVVVSKLGHTILWVPWRVQRHFRRQGISGPPYRPIFGNTAEIRRMYAEVQSKPVPVNSGDNHDYPLNHGITYRVMPFYQKWSSLYGKTFLYWFGQKPVLAIADPEMIKAVLMNTSGAFGKLKYNPLAKLLFGGGLAGLEGEKWAVHRHIANQAFNMERVKSWIPDIVASTKNTLAKWEGMRQGREELEMEVSQELHNLSADIISRTAFGSSYEEGKRIFQLQEKQMSLVSLALRTIYIPGFRFLPTKNNRERWRLDKETQESIRSLIKKNGHAIENSRNLLNLFLSATYVEGGKEKKLSIEEVIEECKTFYFAGKETTANLLTWALILLAAHQEWQIKARQEVLQVCGSHGLPTVDNIHDLKCINMILNETLRLYPPTVMMKRRTTKDINLGNLNIPAETQLYLAMTAVHRDVELWGEDADEFNPMRLSVPRKHLASFFPFSLGPRVCVGQNLATVESRIILAMIIQQYSFRLSPTYVHAPMQVMALQPQHGAHIIFRKI</sequence>
<evidence type="ECO:0000256" key="10">
    <source>
        <dbReference type="ARBA" id="ARBA00023136"/>
    </source>
</evidence>
<dbReference type="PRINTS" id="PR00385">
    <property type="entry name" value="P450"/>
</dbReference>
<evidence type="ECO:0000256" key="5">
    <source>
        <dbReference type="ARBA" id="ARBA00022723"/>
    </source>
</evidence>
<keyword evidence="7 12" id="KW-0560">Oxidoreductase</keyword>
<dbReference type="GO" id="GO:0005506">
    <property type="term" value="F:iron ion binding"/>
    <property type="evidence" value="ECO:0007669"/>
    <property type="project" value="InterPro"/>
</dbReference>
<evidence type="ECO:0000256" key="2">
    <source>
        <dbReference type="ARBA" id="ARBA00010617"/>
    </source>
</evidence>
<evidence type="ECO:0000256" key="6">
    <source>
        <dbReference type="ARBA" id="ARBA00022989"/>
    </source>
</evidence>
<dbReference type="Gene3D" id="1.10.630.10">
    <property type="entry name" value="Cytochrome P450"/>
    <property type="match status" value="1"/>
</dbReference>
<dbReference type="GO" id="GO:0004497">
    <property type="term" value="F:monooxygenase activity"/>
    <property type="evidence" value="ECO:0007669"/>
    <property type="project" value="UniProtKB-KW"/>
</dbReference>
<keyword evidence="5 11" id="KW-0479">Metal-binding</keyword>
<comment type="similarity">
    <text evidence="2 12">Belongs to the cytochrome P450 family.</text>
</comment>
<proteinExistence type="inferred from homology"/>
<name>A0A7C9EP58_OPUST</name>
<evidence type="ECO:0000256" key="9">
    <source>
        <dbReference type="ARBA" id="ARBA00023033"/>
    </source>
</evidence>
<dbReference type="PANTHER" id="PTHR24282">
    <property type="entry name" value="CYTOCHROME P450 FAMILY MEMBER"/>
    <property type="match status" value="1"/>
</dbReference>
<dbReference type="InterPro" id="IPR001128">
    <property type="entry name" value="Cyt_P450"/>
</dbReference>
<keyword evidence="6" id="KW-1133">Transmembrane helix</keyword>
<feature type="binding site" description="axial binding residue" evidence="11">
    <location>
        <position position="459"/>
    </location>
    <ligand>
        <name>heme</name>
        <dbReference type="ChEBI" id="CHEBI:30413"/>
    </ligand>
    <ligandPart>
        <name>Fe</name>
        <dbReference type="ChEBI" id="CHEBI:18248"/>
    </ligandPart>
</feature>
<reference evidence="13" key="2">
    <citation type="submission" date="2020-07" db="EMBL/GenBank/DDBJ databases">
        <authorList>
            <person name="Vera ALvarez R."/>
            <person name="Arias-Moreno D.M."/>
            <person name="Jimenez-Jacinto V."/>
            <person name="Jimenez-Bremont J.F."/>
            <person name="Swaminathan K."/>
            <person name="Moose S.P."/>
            <person name="Guerrero-Gonzalez M.L."/>
            <person name="Marino-Ramirez L."/>
            <person name="Landsman D."/>
            <person name="Rodriguez-Kessler M."/>
            <person name="Delgado-Sanchez P."/>
        </authorList>
    </citation>
    <scope>NUCLEOTIDE SEQUENCE</scope>
    <source>
        <tissue evidence="13">Cladode</tissue>
    </source>
</reference>
<dbReference type="InterPro" id="IPR036396">
    <property type="entry name" value="Cyt_P450_sf"/>
</dbReference>
<dbReference type="FunFam" id="1.10.630.10:FF:000029">
    <property type="entry name" value="Cytochrome P450 734A1"/>
    <property type="match status" value="1"/>
</dbReference>
<protein>
    <recommendedName>
        <fullName evidence="14">11-oxo-beta-amyrin 30-oxidase</fullName>
    </recommendedName>
</protein>
<keyword evidence="9 12" id="KW-0503">Monooxygenase</keyword>
<dbReference type="PROSITE" id="PS00086">
    <property type="entry name" value="CYTOCHROME_P450"/>
    <property type="match status" value="1"/>
</dbReference>
<keyword evidence="3 11" id="KW-0349">Heme</keyword>
<accession>A0A7C9EP58</accession>
<comment type="cofactor">
    <cofactor evidence="11">
        <name>heme</name>
        <dbReference type="ChEBI" id="CHEBI:30413"/>
    </cofactor>
</comment>
<dbReference type="GO" id="GO:0020037">
    <property type="term" value="F:heme binding"/>
    <property type="evidence" value="ECO:0007669"/>
    <property type="project" value="InterPro"/>
</dbReference>
<keyword evidence="8 11" id="KW-0408">Iron</keyword>
<dbReference type="PANTHER" id="PTHR24282:SF211">
    <property type="entry name" value="CYTOCHROME P450-RELATED"/>
    <property type="match status" value="1"/>
</dbReference>
<dbReference type="InterPro" id="IPR017972">
    <property type="entry name" value="Cyt_P450_CS"/>
</dbReference>
<keyword evidence="4" id="KW-0812">Transmembrane</keyword>
<dbReference type="AlphaFoldDB" id="A0A7C9EP58"/>
<evidence type="ECO:0008006" key="14">
    <source>
        <dbReference type="Google" id="ProtNLM"/>
    </source>
</evidence>
<dbReference type="PRINTS" id="PR00463">
    <property type="entry name" value="EP450I"/>
</dbReference>
<evidence type="ECO:0000256" key="4">
    <source>
        <dbReference type="ARBA" id="ARBA00022692"/>
    </source>
</evidence>
<evidence type="ECO:0000256" key="3">
    <source>
        <dbReference type="ARBA" id="ARBA00022617"/>
    </source>
</evidence>
<evidence type="ECO:0000256" key="11">
    <source>
        <dbReference type="PIRSR" id="PIRSR602401-1"/>
    </source>
</evidence>
<comment type="subcellular location">
    <subcellularLocation>
        <location evidence="1">Membrane</location>
    </subcellularLocation>
</comment>
<evidence type="ECO:0000256" key="8">
    <source>
        <dbReference type="ARBA" id="ARBA00023004"/>
    </source>
</evidence>
<evidence type="ECO:0000256" key="1">
    <source>
        <dbReference type="ARBA" id="ARBA00004370"/>
    </source>
</evidence>
<organism evidence="13">
    <name type="scientific">Opuntia streptacantha</name>
    <name type="common">Prickly pear cactus</name>
    <name type="synonym">Opuntia cardona</name>
    <dbReference type="NCBI Taxonomy" id="393608"/>
    <lineage>
        <taxon>Eukaryota</taxon>
        <taxon>Viridiplantae</taxon>
        <taxon>Streptophyta</taxon>
        <taxon>Embryophyta</taxon>
        <taxon>Tracheophyta</taxon>
        <taxon>Spermatophyta</taxon>
        <taxon>Magnoliopsida</taxon>
        <taxon>eudicotyledons</taxon>
        <taxon>Gunneridae</taxon>
        <taxon>Pentapetalae</taxon>
        <taxon>Caryophyllales</taxon>
        <taxon>Cactineae</taxon>
        <taxon>Cactaceae</taxon>
        <taxon>Opuntioideae</taxon>
        <taxon>Opuntia</taxon>
    </lineage>
</organism>
<dbReference type="EMBL" id="GISG01258954">
    <property type="protein sequence ID" value="MBA4673422.1"/>
    <property type="molecule type" value="Transcribed_RNA"/>
</dbReference>
<reference evidence="13" key="1">
    <citation type="journal article" date="2013" name="J. Plant Res.">
        <title>Effect of fungi and light on seed germination of three Opuntia species from semiarid lands of central Mexico.</title>
        <authorList>
            <person name="Delgado-Sanchez P."/>
            <person name="Jimenez-Bremont J.F."/>
            <person name="Guerrero-Gonzalez Mde L."/>
            <person name="Flores J."/>
        </authorList>
    </citation>
    <scope>NUCLEOTIDE SEQUENCE</scope>
    <source>
        <tissue evidence="13">Cladode</tissue>
    </source>
</reference>
<dbReference type="GO" id="GO:0016705">
    <property type="term" value="F:oxidoreductase activity, acting on paired donors, with incorporation or reduction of molecular oxygen"/>
    <property type="evidence" value="ECO:0007669"/>
    <property type="project" value="InterPro"/>
</dbReference>
<evidence type="ECO:0000256" key="12">
    <source>
        <dbReference type="RuleBase" id="RU000461"/>
    </source>
</evidence>
<dbReference type="SUPFAM" id="SSF48264">
    <property type="entry name" value="Cytochrome P450"/>
    <property type="match status" value="1"/>
</dbReference>
<dbReference type="Pfam" id="PF00067">
    <property type="entry name" value="p450"/>
    <property type="match status" value="1"/>
</dbReference>
<evidence type="ECO:0000313" key="13">
    <source>
        <dbReference type="EMBL" id="MBA4673422.1"/>
    </source>
</evidence>